<dbReference type="EMBL" id="NRSJ01000001">
    <property type="protein sequence ID" value="MBK1703161.1"/>
    <property type="molecule type" value="Genomic_DNA"/>
</dbReference>
<dbReference type="SUPFAM" id="SSF51735">
    <property type="entry name" value="NAD(P)-binding Rossmann-fold domains"/>
    <property type="match status" value="1"/>
</dbReference>
<dbReference type="PANTHER" id="PTHR43245:SF55">
    <property type="entry name" value="NAD(P)-BINDING DOMAIN-CONTAINING PROTEIN"/>
    <property type="match status" value="1"/>
</dbReference>
<evidence type="ECO:0000259" key="1">
    <source>
        <dbReference type="Pfam" id="PF01370"/>
    </source>
</evidence>
<evidence type="ECO:0000313" key="3">
    <source>
        <dbReference type="Proteomes" id="UP001296776"/>
    </source>
</evidence>
<dbReference type="PANTHER" id="PTHR43245">
    <property type="entry name" value="BIFUNCTIONAL POLYMYXIN RESISTANCE PROTEIN ARNA"/>
    <property type="match status" value="1"/>
</dbReference>
<reference evidence="2" key="2">
    <citation type="journal article" date="2020" name="Microorganisms">
        <title>Osmotic Adaptation and Compatible Solute Biosynthesis of Phototrophic Bacteria as Revealed from Genome Analyses.</title>
        <authorList>
            <person name="Imhoff J.F."/>
            <person name="Rahn T."/>
            <person name="Kunzel S."/>
            <person name="Keller A."/>
            <person name="Neulinger S.C."/>
        </authorList>
    </citation>
    <scope>NUCLEOTIDE SEQUENCE</scope>
    <source>
        <strain evidence="2">DSM 11080</strain>
    </source>
</reference>
<dbReference type="Gene3D" id="3.40.50.720">
    <property type="entry name" value="NAD(P)-binding Rossmann-like Domain"/>
    <property type="match status" value="1"/>
</dbReference>
<organism evidence="2 3">
    <name type="scientific">Halochromatium glycolicum</name>
    <dbReference type="NCBI Taxonomy" id="85075"/>
    <lineage>
        <taxon>Bacteria</taxon>
        <taxon>Pseudomonadati</taxon>
        <taxon>Pseudomonadota</taxon>
        <taxon>Gammaproteobacteria</taxon>
        <taxon>Chromatiales</taxon>
        <taxon>Chromatiaceae</taxon>
        <taxon>Halochromatium</taxon>
    </lineage>
</organism>
<sequence length="333" mass="37906">MDASQNPTNARACIVTGGSGFIGTHLLRRLLLDESWQAIHVLDLNPPQVTDSRIFYHAVDLRRPLGLELDVPGGTCFHLAAICKEPGFPWHEYFSSNHVGTLHTCRFAERCGIDNMVYTSTEMVFQAGERENFENSLTAPDTAYGMSKLLGELEVFRWQALADGRRIRIVRPGVVFGLGENGNFTRLYHAIRRHLFFYIGRKTTIKSWIYVKDVVGFLLALSEDSGQREVFNLTYPKPTSISEICQTMCKVFGFSERIPVVPYRLALLGGYLFEWLNAIGMLKSAVHHRRIEKLYYSTHMNADALASIGFTPKYDLAAALRDWHRECDYTHLY</sequence>
<keyword evidence="3" id="KW-1185">Reference proteome</keyword>
<dbReference type="InterPro" id="IPR001509">
    <property type="entry name" value="Epimerase_deHydtase"/>
</dbReference>
<comment type="caution">
    <text evidence="2">The sequence shown here is derived from an EMBL/GenBank/DDBJ whole genome shotgun (WGS) entry which is preliminary data.</text>
</comment>
<dbReference type="InterPro" id="IPR050177">
    <property type="entry name" value="Lipid_A_modif_metabolic_enz"/>
</dbReference>
<accession>A0AAJ0X7L3</accession>
<name>A0AAJ0X7L3_9GAMM</name>
<proteinExistence type="predicted"/>
<dbReference type="Pfam" id="PF01370">
    <property type="entry name" value="Epimerase"/>
    <property type="match status" value="1"/>
</dbReference>
<gene>
    <name evidence="2" type="ORF">CKO40_00995</name>
</gene>
<protein>
    <recommendedName>
        <fullName evidence="1">NAD-dependent epimerase/dehydratase domain-containing protein</fullName>
    </recommendedName>
</protein>
<dbReference type="Proteomes" id="UP001296776">
    <property type="component" value="Unassembled WGS sequence"/>
</dbReference>
<feature type="domain" description="NAD-dependent epimerase/dehydratase" evidence="1">
    <location>
        <begin position="14"/>
        <end position="233"/>
    </location>
</feature>
<dbReference type="AlphaFoldDB" id="A0AAJ0X7L3"/>
<dbReference type="InterPro" id="IPR036291">
    <property type="entry name" value="NAD(P)-bd_dom_sf"/>
</dbReference>
<evidence type="ECO:0000313" key="2">
    <source>
        <dbReference type="EMBL" id="MBK1703161.1"/>
    </source>
</evidence>
<reference evidence="2" key="1">
    <citation type="submission" date="2017-08" db="EMBL/GenBank/DDBJ databases">
        <authorList>
            <person name="Imhoff J.F."/>
            <person name="Rahn T."/>
            <person name="Kuenzel S."/>
            <person name="Neulinger S.C."/>
        </authorList>
    </citation>
    <scope>NUCLEOTIDE SEQUENCE</scope>
    <source>
        <strain evidence="2">DSM 11080</strain>
    </source>
</reference>
<dbReference type="RefSeq" id="WP_200343867.1">
    <property type="nucleotide sequence ID" value="NZ_NRSJ01000001.1"/>
</dbReference>